<keyword evidence="5" id="KW-0128">Catecholamine metabolism</keyword>
<dbReference type="PROSITE" id="PS51682">
    <property type="entry name" value="SAM_OMT_I"/>
    <property type="match status" value="1"/>
</dbReference>
<dbReference type="Gene3D" id="3.40.50.150">
    <property type="entry name" value="Vaccinia Virus protein VP39"/>
    <property type="match status" value="1"/>
</dbReference>
<dbReference type="InterPro" id="IPR029063">
    <property type="entry name" value="SAM-dependent_MTases_sf"/>
</dbReference>
<accession>A0A8H4CNP0</accession>
<dbReference type="EMBL" id="WVTB01000031">
    <property type="protein sequence ID" value="KAF3807164.1"/>
    <property type="molecule type" value="Genomic_DNA"/>
</dbReference>
<dbReference type="GO" id="GO:0008171">
    <property type="term" value="F:O-methyltransferase activity"/>
    <property type="evidence" value="ECO:0007669"/>
    <property type="project" value="InterPro"/>
</dbReference>
<organism evidence="7 8">
    <name type="scientific">Colletotrichum gloeosporioides</name>
    <name type="common">Anthracnose fungus</name>
    <name type="synonym">Glomerella cingulata</name>
    <dbReference type="NCBI Taxonomy" id="474922"/>
    <lineage>
        <taxon>Eukaryota</taxon>
        <taxon>Fungi</taxon>
        <taxon>Dikarya</taxon>
        <taxon>Ascomycota</taxon>
        <taxon>Pezizomycotina</taxon>
        <taxon>Sordariomycetes</taxon>
        <taxon>Hypocreomycetidae</taxon>
        <taxon>Glomerellales</taxon>
        <taxon>Glomerellaceae</taxon>
        <taxon>Colletotrichum</taxon>
        <taxon>Colletotrichum gloeosporioides species complex</taxon>
    </lineage>
</organism>
<sequence>MGFNLHHKPPDRLKQTQTRKMPHFDETKAYAVQEEVFFDDGREIELLHFVYAQPDIDEIRGSPERVLAAIDDFGRKKKYLMNVGEDKGKIVTDLIAEVKPKVMVELGGYVGYSCILFGAAVRKAGGQRYYSLERNPEFAAVIMSLVDLAGLSDIVKVVVGPSDASIQRLHAAGDLPRIDLMFLDHYKPAYTTDLKLCEQLGIVAPGSVLAADNVIKPGNPPYLEYVRSSVAEKRAAAKDVAKARKESGFFDDRTAKQYLKREGEERLDLTRVGNPHLKYESRLINSFEPTGVPDGVEITRCISEEIE</sequence>
<comment type="similarity">
    <text evidence="6">Belongs to the class I-like SAM-binding methyltransferase superfamily. Cation-dependent O-methyltransferase family.</text>
</comment>
<dbReference type="GO" id="GO:0032259">
    <property type="term" value="P:methylation"/>
    <property type="evidence" value="ECO:0007669"/>
    <property type="project" value="UniProtKB-KW"/>
</dbReference>
<dbReference type="AlphaFoldDB" id="A0A8H4CNP0"/>
<dbReference type="Pfam" id="PF01596">
    <property type="entry name" value="Methyltransf_3"/>
    <property type="match status" value="1"/>
</dbReference>
<dbReference type="PANTHER" id="PTHR43836">
    <property type="entry name" value="CATECHOL O-METHYLTRANSFERASE 1-RELATED"/>
    <property type="match status" value="1"/>
</dbReference>
<evidence type="ECO:0000313" key="8">
    <source>
        <dbReference type="Proteomes" id="UP000613401"/>
    </source>
</evidence>
<gene>
    <name evidence="7" type="ORF">GCG54_00013498</name>
</gene>
<dbReference type="InterPro" id="IPR002935">
    <property type="entry name" value="SAM_O-MeTrfase"/>
</dbReference>
<comment type="caution">
    <text evidence="7">The sequence shown here is derived from an EMBL/GenBank/DDBJ whole genome shotgun (WGS) entry which is preliminary data.</text>
</comment>
<dbReference type="SUPFAM" id="SSF53335">
    <property type="entry name" value="S-adenosyl-L-methionine-dependent methyltransferases"/>
    <property type="match status" value="1"/>
</dbReference>
<protein>
    <recommendedName>
        <fullName evidence="1">catechol O-methyltransferase</fullName>
        <ecNumber evidence="1">2.1.1.6</ecNumber>
    </recommendedName>
</protein>
<name>A0A8H4CNP0_COLGL</name>
<dbReference type="PANTHER" id="PTHR43836:SF2">
    <property type="entry name" value="CATECHOL O-METHYLTRANSFERASE 1-RELATED"/>
    <property type="match status" value="1"/>
</dbReference>
<keyword evidence="2 7" id="KW-0489">Methyltransferase</keyword>
<evidence type="ECO:0000313" key="7">
    <source>
        <dbReference type="EMBL" id="KAF3807164.1"/>
    </source>
</evidence>
<evidence type="ECO:0000256" key="1">
    <source>
        <dbReference type="ARBA" id="ARBA00012880"/>
    </source>
</evidence>
<dbReference type="GO" id="GO:0006584">
    <property type="term" value="P:catecholamine metabolic process"/>
    <property type="evidence" value="ECO:0007669"/>
    <property type="project" value="UniProtKB-KW"/>
</dbReference>
<evidence type="ECO:0000256" key="4">
    <source>
        <dbReference type="ARBA" id="ARBA00022691"/>
    </source>
</evidence>
<proteinExistence type="inferred from homology"/>
<keyword evidence="8" id="KW-1185">Reference proteome</keyword>
<reference evidence="7" key="1">
    <citation type="journal article" date="2020" name="Phytopathology">
        <title>Genome sequence and comparative analysis of Colletotrichum gloeosporioides isolated from Liriodendron leaves.</title>
        <authorList>
            <person name="Fu F.F."/>
            <person name="Hao Z."/>
            <person name="Wang P."/>
            <person name="Lu Y."/>
            <person name="Xue L.J."/>
            <person name="Wei G."/>
            <person name="Tian Y."/>
            <person name="Baishi H."/>
            <person name="Xu H."/>
            <person name="Shi J."/>
            <person name="Cheng T."/>
            <person name="Wang G."/>
            <person name="Yi Y."/>
            <person name="Chen J."/>
        </authorList>
    </citation>
    <scope>NUCLEOTIDE SEQUENCE</scope>
    <source>
        <strain evidence="7">Lc1</strain>
    </source>
</reference>
<keyword evidence="3 7" id="KW-0808">Transferase</keyword>
<evidence type="ECO:0000256" key="3">
    <source>
        <dbReference type="ARBA" id="ARBA00022679"/>
    </source>
</evidence>
<keyword evidence="4" id="KW-0949">S-adenosyl-L-methionine</keyword>
<dbReference type="RefSeq" id="XP_045266323.1">
    <property type="nucleotide sequence ID" value="XM_045413351.1"/>
</dbReference>
<evidence type="ECO:0000256" key="6">
    <source>
        <dbReference type="ARBA" id="ARBA00023453"/>
    </source>
</evidence>
<evidence type="ECO:0000256" key="5">
    <source>
        <dbReference type="ARBA" id="ARBA00022939"/>
    </source>
</evidence>
<dbReference type="EC" id="2.1.1.6" evidence="1"/>
<dbReference type="Proteomes" id="UP000613401">
    <property type="component" value="Unassembled WGS sequence"/>
</dbReference>
<evidence type="ECO:0000256" key="2">
    <source>
        <dbReference type="ARBA" id="ARBA00022603"/>
    </source>
</evidence>
<dbReference type="GeneID" id="69020614"/>
<reference evidence="7" key="2">
    <citation type="submission" date="2020-03" db="EMBL/GenBank/DDBJ databases">
        <authorList>
            <person name="Fu F.-F."/>
            <person name="Chen J."/>
        </authorList>
    </citation>
    <scope>NUCLEOTIDE SEQUENCE</scope>
    <source>
        <strain evidence="7">Lc1</strain>
    </source>
</reference>